<evidence type="ECO:0000313" key="1">
    <source>
        <dbReference type="EMBL" id="JAH69497.1"/>
    </source>
</evidence>
<name>A0A0E9UUL1_ANGAN</name>
<organism evidence="1">
    <name type="scientific">Anguilla anguilla</name>
    <name type="common">European freshwater eel</name>
    <name type="synonym">Muraena anguilla</name>
    <dbReference type="NCBI Taxonomy" id="7936"/>
    <lineage>
        <taxon>Eukaryota</taxon>
        <taxon>Metazoa</taxon>
        <taxon>Chordata</taxon>
        <taxon>Craniata</taxon>
        <taxon>Vertebrata</taxon>
        <taxon>Euteleostomi</taxon>
        <taxon>Actinopterygii</taxon>
        <taxon>Neopterygii</taxon>
        <taxon>Teleostei</taxon>
        <taxon>Anguilliformes</taxon>
        <taxon>Anguillidae</taxon>
        <taxon>Anguilla</taxon>
    </lineage>
</organism>
<protein>
    <submittedName>
        <fullName evidence="1">Uncharacterized protein</fullName>
    </submittedName>
</protein>
<dbReference type="AlphaFoldDB" id="A0A0E9UUL1"/>
<reference evidence="1" key="2">
    <citation type="journal article" date="2015" name="Fish Shellfish Immunol.">
        <title>Early steps in the European eel (Anguilla anguilla)-Vibrio vulnificus interaction in the gills: Role of the RtxA13 toxin.</title>
        <authorList>
            <person name="Callol A."/>
            <person name="Pajuelo D."/>
            <person name="Ebbesson L."/>
            <person name="Teles M."/>
            <person name="MacKenzie S."/>
            <person name="Amaro C."/>
        </authorList>
    </citation>
    <scope>NUCLEOTIDE SEQUENCE</scope>
</reference>
<sequence>MKKTMRNARAATRTPECDVCQQKAGKDQIPEQWHKGTDLLFSSTACTPCPLPQWGKVLRLGHRIIRTQVLCA</sequence>
<proteinExistence type="predicted"/>
<accession>A0A0E9UUL1</accession>
<reference evidence="1" key="1">
    <citation type="submission" date="2014-11" db="EMBL/GenBank/DDBJ databases">
        <authorList>
            <person name="Amaro Gonzalez C."/>
        </authorList>
    </citation>
    <scope>NUCLEOTIDE SEQUENCE</scope>
</reference>
<dbReference type="EMBL" id="GBXM01039080">
    <property type="protein sequence ID" value="JAH69497.1"/>
    <property type="molecule type" value="Transcribed_RNA"/>
</dbReference>